<feature type="transmembrane region" description="Helical" evidence="8">
    <location>
        <begin position="353"/>
        <end position="374"/>
    </location>
</feature>
<dbReference type="AlphaFoldDB" id="A0A8H6VSK6"/>
<comment type="subcellular location">
    <subcellularLocation>
        <location evidence="1">Membrane</location>
        <topology evidence="1">Multi-pass membrane protein</topology>
    </subcellularLocation>
</comment>
<feature type="transmembrane region" description="Helical" evidence="8">
    <location>
        <begin position="57"/>
        <end position="77"/>
    </location>
</feature>
<dbReference type="Pfam" id="PF00083">
    <property type="entry name" value="Sugar_tr"/>
    <property type="match status" value="2"/>
</dbReference>
<dbReference type="PANTHER" id="PTHR48022">
    <property type="entry name" value="PLASTIDIC GLUCOSE TRANSPORTER 4"/>
    <property type="match status" value="1"/>
</dbReference>
<feature type="transmembrane region" description="Helical" evidence="8">
    <location>
        <begin position="146"/>
        <end position="164"/>
    </location>
</feature>
<feature type="transmembrane region" description="Helical" evidence="8">
    <location>
        <begin position="477"/>
        <end position="496"/>
    </location>
</feature>
<feature type="domain" description="Major facilitator superfamily (MFS) profile" evidence="9">
    <location>
        <begin position="1"/>
        <end position="500"/>
    </location>
</feature>
<evidence type="ECO:0000256" key="1">
    <source>
        <dbReference type="ARBA" id="ARBA00004141"/>
    </source>
</evidence>
<feature type="transmembrane region" description="Helical" evidence="8">
    <location>
        <begin position="112"/>
        <end position="134"/>
    </location>
</feature>
<reference evidence="10" key="1">
    <citation type="submission" date="2020-04" db="EMBL/GenBank/DDBJ databases">
        <title>Draft genome resource of the tomato pathogen Pseudocercospora fuligena.</title>
        <authorList>
            <person name="Zaccaron A."/>
        </authorList>
    </citation>
    <scope>NUCLEOTIDE SEQUENCE</scope>
    <source>
        <strain evidence="10">PF001</strain>
    </source>
</reference>
<dbReference type="InterPro" id="IPR036259">
    <property type="entry name" value="MFS_trans_sf"/>
</dbReference>
<proteinExistence type="inferred from homology"/>
<dbReference type="FunFam" id="1.20.1250.20:FF:000134">
    <property type="entry name" value="MFS sugar transporter protein"/>
    <property type="match status" value="1"/>
</dbReference>
<comment type="similarity">
    <text evidence="2 7">Belongs to the major facilitator superfamily. Sugar transporter (TC 2.A.1.1) family.</text>
</comment>
<name>A0A8H6VSK6_9PEZI</name>
<evidence type="ECO:0000256" key="2">
    <source>
        <dbReference type="ARBA" id="ARBA00010992"/>
    </source>
</evidence>
<dbReference type="PROSITE" id="PS50850">
    <property type="entry name" value="MFS"/>
    <property type="match status" value="1"/>
</dbReference>
<dbReference type="GO" id="GO:0016020">
    <property type="term" value="C:membrane"/>
    <property type="evidence" value="ECO:0007669"/>
    <property type="project" value="UniProtKB-SubCell"/>
</dbReference>
<gene>
    <name evidence="10" type="ORF">HII31_01396</name>
</gene>
<feature type="transmembrane region" description="Helical" evidence="8">
    <location>
        <begin position="89"/>
        <end position="106"/>
    </location>
</feature>
<feature type="transmembrane region" description="Helical" evidence="8">
    <location>
        <begin position="320"/>
        <end position="344"/>
    </location>
</feature>
<comment type="caution">
    <text evidence="10">The sequence shown here is derived from an EMBL/GenBank/DDBJ whole genome shotgun (WGS) entry which is preliminary data.</text>
</comment>
<dbReference type="Proteomes" id="UP000660729">
    <property type="component" value="Unassembled WGS sequence"/>
</dbReference>
<dbReference type="InterPro" id="IPR020846">
    <property type="entry name" value="MFS_dom"/>
</dbReference>
<dbReference type="SUPFAM" id="SSF103473">
    <property type="entry name" value="MFS general substrate transporter"/>
    <property type="match status" value="1"/>
</dbReference>
<dbReference type="PRINTS" id="PR00171">
    <property type="entry name" value="SUGRTRNSPORT"/>
</dbReference>
<sequence>MDTITTTVTSGSDHEPISYGPAGFQGLLKQPYGVISGVLVMNNFSRLFPSLSTNPTLQGWMVSVLTLGAMFGAFINGPISEIISRKRSIFYANIVFLIGSVLQAAAQNVLMILVGRFFAGVSIGMLAMVTPLYLSELSPPEIRGALVTLQQFAITIGILGAFWLEYGTQYIGGNGDGQSEVAWRLPLALQCLPSAVLAIGTFFLPFSPRWLVNQGREKEAFETLVKLRRVPEGDSRLSKEILEIRVAYLFEQESLKAKYGDRAGKFEIAVQQYKELFTIGHLRKRTIIACGLQVVEQFTGINAIIYYAPTIFKALSLSSTSITLLATGVVGIINVLFTIPSLYFIDRLGRRKLLIIGAIGMSISQLVVGSLFAAYKDTWSSHRAAGWVACTFVWIYIATFAFQVGVIWIMPSEMFHLSFDLKLLDLLSRRIGWVCILASRHALCLRHLLTSYPSVFAANFIVGLITPRMLKKISFGTFYFFLVFCVILLGWSWWGIPETKGVPIEEMDKIFGGNEGADDVRRMEEIRMRLERQDSVTEETVVTELKGKC</sequence>
<accession>A0A8H6VSK6</accession>
<evidence type="ECO:0000256" key="4">
    <source>
        <dbReference type="ARBA" id="ARBA00022692"/>
    </source>
</evidence>
<dbReference type="PANTHER" id="PTHR48022:SF2">
    <property type="entry name" value="PLASTIDIC GLUCOSE TRANSPORTER 4"/>
    <property type="match status" value="1"/>
</dbReference>
<feature type="transmembrane region" description="Helical" evidence="8">
    <location>
        <begin position="287"/>
        <end position="308"/>
    </location>
</feature>
<evidence type="ECO:0000313" key="10">
    <source>
        <dbReference type="EMBL" id="KAF7197285.1"/>
    </source>
</evidence>
<organism evidence="10 11">
    <name type="scientific">Pseudocercospora fuligena</name>
    <dbReference type="NCBI Taxonomy" id="685502"/>
    <lineage>
        <taxon>Eukaryota</taxon>
        <taxon>Fungi</taxon>
        <taxon>Dikarya</taxon>
        <taxon>Ascomycota</taxon>
        <taxon>Pezizomycotina</taxon>
        <taxon>Dothideomycetes</taxon>
        <taxon>Dothideomycetidae</taxon>
        <taxon>Mycosphaerellales</taxon>
        <taxon>Mycosphaerellaceae</taxon>
        <taxon>Pseudocercospora</taxon>
    </lineage>
</organism>
<dbReference type="GO" id="GO:0005351">
    <property type="term" value="F:carbohydrate:proton symporter activity"/>
    <property type="evidence" value="ECO:0007669"/>
    <property type="project" value="TreeGrafter"/>
</dbReference>
<feature type="transmembrane region" description="Helical" evidence="8">
    <location>
        <begin position="184"/>
        <end position="206"/>
    </location>
</feature>
<evidence type="ECO:0000256" key="3">
    <source>
        <dbReference type="ARBA" id="ARBA00022448"/>
    </source>
</evidence>
<evidence type="ECO:0000256" key="6">
    <source>
        <dbReference type="ARBA" id="ARBA00023136"/>
    </source>
</evidence>
<keyword evidence="10" id="KW-0762">Sugar transport</keyword>
<evidence type="ECO:0000256" key="5">
    <source>
        <dbReference type="ARBA" id="ARBA00022989"/>
    </source>
</evidence>
<keyword evidence="4 8" id="KW-0812">Transmembrane</keyword>
<evidence type="ECO:0000259" key="9">
    <source>
        <dbReference type="PROSITE" id="PS50850"/>
    </source>
</evidence>
<dbReference type="InterPro" id="IPR003663">
    <property type="entry name" value="Sugar/inositol_transpt"/>
</dbReference>
<keyword evidence="5 8" id="KW-1133">Transmembrane helix</keyword>
<evidence type="ECO:0000313" key="11">
    <source>
        <dbReference type="Proteomes" id="UP000660729"/>
    </source>
</evidence>
<dbReference type="PROSITE" id="PS00217">
    <property type="entry name" value="SUGAR_TRANSPORT_2"/>
    <property type="match status" value="1"/>
</dbReference>
<dbReference type="NCBIfam" id="TIGR00879">
    <property type="entry name" value="SP"/>
    <property type="match status" value="1"/>
</dbReference>
<evidence type="ECO:0000256" key="7">
    <source>
        <dbReference type="RuleBase" id="RU003346"/>
    </source>
</evidence>
<dbReference type="PROSITE" id="PS00216">
    <property type="entry name" value="SUGAR_TRANSPORT_1"/>
    <property type="match status" value="1"/>
</dbReference>
<dbReference type="EMBL" id="JABCIY010000017">
    <property type="protein sequence ID" value="KAF7197285.1"/>
    <property type="molecule type" value="Genomic_DNA"/>
</dbReference>
<dbReference type="InterPro" id="IPR005828">
    <property type="entry name" value="MFS_sugar_transport-like"/>
</dbReference>
<keyword evidence="6 8" id="KW-0472">Membrane</keyword>
<dbReference type="InterPro" id="IPR050360">
    <property type="entry name" value="MFS_Sugar_Transporters"/>
</dbReference>
<dbReference type="Gene3D" id="1.20.1250.20">
    <property type="entry name" value="MFS general substrate transporter like domains"/>
    <property type="match status" value="2"/>
</dbReference>
<protein>
    <submittedName>
        <fullName evidence="10">Putative glucose transporter rco-3</fullName>
    </submittedName>
</protein>
<evidence type="ECO:0000256" key="8">
    <source>
        <dbReference type="SAM" id="Phobius"/>
    </source>
</evidence>
<feature type="transmembrane region" description="Helical" evidence="8">
    <location>
        <begin position="386"/>
        <end position="410"/>
    </location>
</feature>
<dbReference type="OrthoDB" id="8120565at2759"/>
<keyword evidence="3 7" id="KW-0813">Transport</keyword>
<dbReference type="InterPro" id="IPR005829">
    <property type="entry name" value="Sugar_transporter_CS"/>
</dbReference>
<keyword evidence="11" id="KW-1185">Reference proteome</keyword>